<protein>
    <recommendedName>
        <fullName evidence="3">Reverse transcriptase/retrotransposon-derived protein RNase H-like domain-containing protein</fullName>
    </recommendedName>
</protein>
<dbReference type="Proteomes" id="UP001487740">
    <property type="component" value="Unassembled WGS sequence"/>
</dbReference>
<dbReference type="AlphaFoldDB" id="A0AAW0UE00"/>
<organism evidence="4 5">
    <name type="scientific">Scylla paramamosain</name>
    <name type="common">Mud crab</name>
    <dbReference type="NCBI Taxonomy" id="85552"/>
    <lineage>
        <taxon>Eukaryota</taxon>
        <taxon>Metazoa</taxon>
        <taxon>Ecdysozoa</taxon>
        <taxon>Arthropoda</taxon>
        <taxon>Crustacea</taxon>
        <taxon>Multicrustacea</taxon>
        <taxon>Malacostraca</taxon>
        <taxon>Eumalacostraca</taxon>
        <taxon>Eucarida</taxon>
        <taxon>Decapoda</taxon>
        <taxon>Pleocyemata</taxon>
        <taxon>Brachyura</taxon>
        <taxon>Eubrachyura</taxon>
        <taxon>Portunoidea</taxon>
        <taxon>Portunidae</taxon>
        <taxon>Portuninae</taxon>
        <taxon>Scylla</taxon>
    </lineage>
</organism>
<evidence type="ECO:0000259" key="3">
    <source>
        <dbReference type="Pfam" id="PF17919"/>
    </source>
</evidence>
<evidence type="ECO:0000256" key="2">
    <source>
        <dbReference type="SAM" id="MobiDB-lite"/>
    </source>
</evidence>
<keyword evidence="5" id="KW-1185">Reference proteome</keyword>
<evidence type="ECO:0000313" key="4">
    <source>
        <dbReference type="EMBL" id="KAK8397161.1"/>
    </source>
</evidence>
<dbReference type="InterPro" id="IPR043502">
    <property type="entry name" value="DNA/RNA_pol_sf"/>
</dbReference>
<dbReference type="GO" id="GO:0071897">
    <property type="term" value="P:DNA biosynthetic process"/>
    <property type="evidence" value="ECO:0007669"/>
    <property type="project" value="UniProtKB-ARBA"/>
</dbReference>
<accession>A0AAW0UE00</accession>
<dbReference type="EMBL" id="JARAKH010000014">
    <property type="protein sequence ID" value="KAK8397161.1"/>
    <property type="molecule type" value="Genomic_DNA"/>
</dbReference>
<feature type="region of interest" description="Disordered" evidence="2">
    <location>
        <begin position="258"/>
        <end position="290"/>
    </location>
</feature>
<feature type="domain" description="Reverse transcriptase/retrotransposon-derived protein RNase H-like" evidence="3">
    <location>
        <begin position="63"/>
        <end position="142"/>
    </location>
</feature>
<gene>
    <name evidence="4" type="ORF">O3P69_004696</name>
</gene>
<comment type="caution">
    <text evidence="4">The sequence shown here is derived from an EMBL/GenBank/DDBJ whole genome shotgun (WGS) entry which is preliminary data.</text>
</comment>
<dbReference type="SUPFAM" id="SSF56672">
    <property type="entry name" value="DNA/RNA polymerases"/>
    <property type="match status" value="1"/>
</dbReference>
<dbReference type="Pfam" id="PF17919">
    <property type="entry name" value="RT_RNaseH_2"/>
    <property type="match status" value="1"/>
</dbReference>
<dbReference type="InterPro" id="IPR050951">
    <property type="entry name" value="Retrovirus_Pol_polyprotein"/>
</dbReference>
<evidence type="ECO:0000313" key="5">
    <source>
        <dbReference type="Proteomes" id="UP001487740"/>
    </source>
</evidence>
<dbReference type="GO" id="GO:0003824">
    <property type="term" value="F:catalytic activity"/>
    <property type="evidence" value="ECO:0007669"/>
    <property type="project" value="UniProtKB-KW"/>
</dbReference>
<sequence length="290" mass="32410">MIDRIGAARTEEARGKNSKLNDMLEKRSEVFSQTLGHMSIKAHLRLKEGARPELLKKGAKWVWTSECEKAVKQNKQMLSSNLVLMRYDPKLPIKVMTDASDVGVGATLIQVCPGDVERPVAYASRVLTPAERKYRSVEKEAVILNPDREMPTLGAARMQRYAFKLAAYSYDVELRRSEDMRLADTLSRLLMSGIIDKGAHWLDGMYGAWVGQGVGRVSKKLHQVYSYGEASGPTTVCGAPLGTHPFTLAESARRLCGNNKRNNATRSGEQFLQMDRSNPNEVNNSREDYT</sequence>
<dbReference type="InterPro" id="IPR041577">
    <property type="entry name" value="RT_RNaseH_2"/>
</dbReference>
<proteinExistence type="predicted"/>
<keyword evidence="1" id="KW-0511">Multifunctional enzyme</keyword>
<feature type="compositionally biased region" description="Polar residues" evidence="2">
    <location>
        <begin position="259"/>
        <end position="283"/>
    </location>
</feature>
<reference evidence="4 5" key="1">
    <citation type="submission" date="2023-03" db="EMBL/GenBank/DDBJ databases">
        <title>High-quality genome of Scylla paramamosain provides insights in environmental adaptation.</title>
        <authorList>
            <person name="Zhang L."/>
        </authorList>
    </citation>
    <scope>NUCLEOTIDE SEQUENCE [LARGE SCALE GENOMIC DNA]</scope>
    <source>
        <strain evidence="4">LZ_2023a</strain>
        <tissue evidence="4">Muscle</tissue>
    </source>
</reference>
<dbReference type="PANTHER" id="PTHR37984">
    <property type="entry name" value="PROTEIN CBG26694"/>
    <property type="match status" value="1"/>
</dbReference>
<name>A0AAW0UE00_SCYPA</name>
<dbReference type="PANTHER" id="PTHR37984:SF5">
    <property type="entry name" value="PROTEIN NYNRIN-LIKE"/>
    <property type="match status" value="1"/>
</dbReference>
<evidence type="ECO:0000256" key="1">
    <source>
        <dbReference type="ARBA" id="ARBA00023268"/>
    </source>
</evidence>